<dbReference type="Gene3D" id="3.30.470.20">
    <property type="entry name" value="ATP-grasp fold, B domain"/>
    <property type="match status" value="1"/>
</dbReference>
<gene>
    <name evidence="1" type="ORF">PCOR1329_LOCUS14198</name>
</gene>
<accession>A0ABN9QTY4</accession>
<reference evidence="1" key="1">
    <citation type="submission" date="2023-10" db="EMBL/GenBank/DDBJ databases">
        <authorList>
            <person name="Chen Y."/>
            <person name="Shah S."/>
            <person name="Dougan E. K."/>
            <person name="Thang M."/>
            <person name="Chan C."/>
        </authorList>
    </citation>
    <scope>NUCLEOTIDE SEQUENCE [LARGE SCALE GENOMIC DNA]</scope>
</reference>
<evidence type="ECO:0000313" key="1">
    <source>
        <dbReference type="EMBL" id="CAK0808674.1"/>
    </source>
</evidence>
<feature type="non-terminal residue" evidence="1">
    <location>
        <position position="1"/>
    </location>
</feature>
<sequence length="333" mass="36746">KVLFSSVSGPWAFESFQRATQRAGGFRYYVSRNKPNFNRAFEGLAAEYPEFQSDAVFVYFCGYGGKRMPELDPAPRRVGLIDVSVTEEFDDKGALARNLQAAGCEEAFPPTFFGIDEALRATSEAACSTVFFLKPPCETGGGGIELVTRAQLAAGHTVPGGRIIQQCVQDLETIEGRKFVMRFFLVVHDGGLYLHRRGMTIVHSKPYDRESVDFDVQCHRSFADGGGQLLVSHELPGFDGRYAAIRRRVVQILPALQPLLDASSAECYTIIGGDAVIESTGEARLIELNMYPNMGLLSELGRDFNMWVITPMLKDALATILVGDERPELERLG</sequence>
<evidence type="ECO:0000313" key="2">
    <source>
        <dbReference type="Proteomes" id="UP001189429"/>
    </source>
</evidence>
<comment type="caution">
    <text evidence="1">The sequence shown here is derived from an EMBL/GenBank/DDBJ whole genome shotgun (WGS) entry which is preliminary data.</text>
</comment>
<proteinExistence type="predicted"/>
<name>A0ABN9QTY4_9DINO</name>
<keyword evidence="2" id="KW-1185">Reference proteome</keyword>
<protein>
    <recommendedName>
        <fullName evidence="3">ATP-grasp domain-containing protein</fullName>
    </recommendedName>
</protein>
<organism evidence="1 2">
    <name type="scientific">Prorocentrum cordatum</name>
    <dbReference type="NCBI Taxonomy" id="2364126"/>
    <lineage>
        <taxon>Eukaryota</taxon>
        <taxon>Sar</taxon>
        <taxon>Alveolata</taxon>
        <taxon>Dinophyceae</taxon>
        <taxon>Prorocentrales</taxon>
        <taxon>Prorocentraceae</taxon>
        <taxon>Prorocentrum</taxon>
    </lineage>
</organism>
<dbReference type="Proteomes" id="UP001189429">
    <property type="component" value="Unassembled WGS sequence"/>
</dbReference>
<evidence type="ECO:0008006" key="3">
    <source>
        <dbReference type="Google" id="ProtNLM"/>
    </source>
</evidence>
<dbReference type="EMBL" id="CAUYUJ010004225">
    <property type="protein sequence ID" value="CAK0808674.1"/>
    <property type="molecule type" value="Genomic_DNA"/>
</dbReference>